<dbReference type="InterPro" id="IPR052178">
    <property type="entry name" value="Sec_Metab_Biosynth_SDR"/>
</dbReference>
<proteinExistence type="inferred from homology"/>
<evidence type="ECO:0000256" key="1">
    <source>
        <dbReference type="ARBA" id="ARBA00006484"/>
    </source>
</evidence>
<keyword evidence="2" id="KW-0521">NADP</keyword>
<accession>A0A2H3D2F7</accession>
<dbReference type="Gene3D" id="3.40.50.720">
    <property type="entry name" value="NAD(P)-binding Rossmann-like Domain"/>
    <property type="match status" value="1"/>
</dbReference>
<keyword evidence="3" id="KW-0560">Oxidoreductase</keyword>
<gene>
    <name evidence="4" type="ORF">ARMGADRAFT_1083962</name>
</gene>
<evidence type="ECO:0000313" key="4">
    <source>
        <dbReference type="EMBL" id="PBK89445.1"/>
    </source>
</evidence>
<dbReference type="STRING" id="47427.A0A2H3D2F7"/>
<dbReference type="PANTHER" id="PTHR43618:SF4">
    <property type="entry name" value="SHORT CHAIN DEHYDROGENASE_REDUCTASE FAMILY (AFU_ORTHOLOGUE AFUA_7G04540)"/>
    <property type="match status" value="1"/>
</dbReference>
<dbReference type="InterPro" id="IPR002347">
    <property type="entry name" value="SDR_fam"/>
</dbReference>
<dbReference type="EMBL" id="KZ293669">
    <property type="protein sequence ID" value="PBK89445.1"/>
    <property type="molecule type" value="Genomic_DNA"/>
</dbReference>
<dbReference type="InParanoid" id="A0A2H3D2F7"/>
<keyword evidence="5" id="KW-1185">Reference proteome</keyword>
<evidence type="ECO:0000313" key="5">
    <source>
        <dbReference type="Proteomes" id="UP000217790"/>
    </source>
</evidence>
<dbReference type="Pfam" id="PF00106">
    <property type="entry name" value="adh_short"/>
    <property type="match status" value="1"/>
</dbReference>
<dbReference type="AlphaFoldDB" id="A0A2H3D2F7"/>
<dbReference type="PANTHER" id="PTHR43618">
    <property type="entry name" value="7-ALPHA-HYDROXYSTEROID DEHYDROGENASE"/>
    <property type="match status" value="1"/>
</dbReference>
<comment type="similarity">
    <text evidence="1">Belongs to the short-chain dehydrogenases/reductases (SDR) family.</text>
</comment>
<dbReference type="OMA" id="AFRVPIC"/>
<dbReference type="SUPFAM" id="SSF51735">
    <property type="entry name" value="NAD(P)-binding Rossmann-fold domains"/>
    <property type="match status" value="1"/>
</dbReference>
<reference evidence="5" key="1">
    <citation type="journal article" date="2017" name="Nat. Ecol. Evol.">
        <title>Genome expansion and lineage-specific genetic innovations in the forest pathogenic fungi Armillaria.</title>
        <authorList>
            <person name="Sipos G."/>
            <person name="Prasanna A.N."/>
            <person name="Walter M.C."/>
            <person name="O'Connor E."/>
            <person name="Balint B."/>
            <person name="Krizsan K."/>
            <person name="Kiss B."/>
            <person name="Hess J."/>
            <person name="Varga T."/>
            <person name="Slot J."/>
            <person name="Riley R."/>
            <person name="Boka B."/>
            <person name="Rigling D."/>
            <person name="Barry K."/>
            <person name="Lee J."/>
            <person name="Mihaltcheva S."/>
            <person name="LaButti K."/>
            <person name="Lipzen A."/>
            <person name="Waldron R."/>
            <person name="Moloney N.M."/>
            <person name="Sperisen C."/>
            <person name="Kredics L."/>
            <person name="Vagvoelgyi C."/>
            <person name="Patrignani A."/>
            <person name="Fitzpatrick D."/>
            <person name="Nagy I."/>
            <person name="Doyle S."/>
            <person name="Anderson J.B."/>
            <person name="Grigoriev I.V."/>
            <person name="Gueldener U."/>
            <person name="Muensterkoetter M."/>
            <person name="Nagy L.G."/>
        </authorList>
    </citation>
    <scope>NUCLEOTIDE SEQUENCE [LARGE SCALE GENOMIC DNA]</scope>
    <source>
        <strain evidence="5">Ar21-2</strain>
    </source>
</reference>
<dbReference type="GO" id="GO:0016491">
    <property type="term" value="F:oxidoreductase activity"/>
    <property type="evidence" value="ECO:0007669"/>
    <property type="project" value="UniProtKB-KW"/>
</dbReference>
<dbReference type="Proteomes" id="UP000217790">
    <property type="component" value="Unassembled WGS sequence"/>
</dbReference>
<protein>
    <submittedName>
        <fullName evidence="4">NAD(P)-binding protein</fullName>
    </submittedName>
</protein>
<evidence type="ECO:0000256" key="2">
    <source>
        <dbReference type="ARBA" id="ARBA00022857"/>
    </source>
</evidence>
<sequence>MADLNTEIVMSLSRRVALVTGRGMGIGFNITKTFAANGAKVYITGRRLDVLEKAAASVTGVPGSMIPLQMDMTGEEAVKAGAKHIENIDGQLDISSAVFTGSLHDPDFFAEELAVTDPFQPESIQNWADIFALNTIAPFFVIRTFQPLLIKGAGSRP</sequence>
<organism evidence="4 5">
    <name type="scientific">Armillaria gallica</name>
    <name type="common">Bulbous honey fungus</name>
    <name type="synonym">Armillaria bulbosa</name>
    <dbReference type="NCBI Taxonomy" id="47427"/>
    <lineage>
        <taxon>Eukaryota</taxon>
        <taxon>Fungi</taxon>
        <taxon>Dikarya</taxon>
        <taxon>Basidiomycota</taxon>
        <taxon>Agaricomycotina</taxon>
        <taxon>Agaricomycetes</taxon>
        <taxon>Agaricomycetidae</taxon>
        <taxon>Agaricales</taxon>
        <taxon>Marasmiineae</taxon>
        <taxon>Physalacriaceae</taxon>
        <taxon>Armillaria</taxon>
    </lineage>
</organism>
<evidence type="ECO:0000256" key="3">
    <source>
        <dbReference type="ARBA" id="ARBA00023002"/>
    </source>
</evidence>
<dbReference type="OrthoDB" id="3819888at2759"/>
<name>A0A2H3D2F7_ARMGA</name>
<dbReference type="InterPro" id="IPR036291">
    <property type="entry name" value="NAD(P)-bd_dom_sf"/>
</dbReference>